<dbReference type="GO" id="GO:0005524">
    <property type="term" value="F:ATP binding"/>
    <property type="evidence" value="ECO:0007669"/>
    <property type="project" value="UniProtKB-KW"/>
</dbReference>
<evidence type="ECO:0000259" key="12">
    <source>
        <dbReference type="Pfam" id="PF01467"/>
    </source>
</evidence>
<dbReference type="Gene3D" id="3.40.50.620">
    <property type="entry name" value="HUPs"/>
    <property type="match status" value="1"/>
</dbReference>
<dbReference type="NCBIfam" id="TIGR00125">
    <property type="entry name" value="cyt_tran_rel"/>
    <property type="match status" value="1"/>
</dbReference>
<dbReference type="GO" id="GO:0009435">
    <property type="term" value="P:NAD+ biosynthetic process"/>
    <property type="evidence" value="ECO:0007669"/>
    <property type="project" value="UniProtKB-UniRule"/>
</dbReference>
<comment type="similarity">
    <text evidence="3 11">Belongs to the NadD family.</text>
</comment>
<evidence type="ECO:0000313" key="13">
    <source>
        <dbReference type="EMBL" id="SMB92851.1"/>
    </source>
</evidence>
<keyword evidence="7 11" id="KW-0547">Nucleotide-binding</keyword>
<dbReference type="RefSeq" id="WP_084664128.1">
    <property type="nucleotide sequence ID" value="NZ_LT838272.1"/>
</dbReference>
<dbReference type="PANTHER" id="PTHR39321">
    <property type="entry name" value="NICOTINATE-NUCLEOTIDE ADENYLYLTRANSFERASE-RELATED"/>
    <property type="match status" value="1"/>
</dbReference>
<evidence type="ECO:0000256" key="11">
    <source>
        <dbReference type="HAMAP-Rule" id="MF_00244"/>
    </source>
</evidence>
<dbReference type="HAMAP" id="MF_00244">
    <property type="entry name" value="NaMN_adenylyltr"/>
    <property type="match status" value="1"/>
</dbReference>
<keyword evidence="6 11" id="KW-0548">Nucleotidyltransferase</keyword>
<accession>A0A1W1VII7</accession>
<gene>
    <name evidence="11" type="primary">nadD</name>
    <name evidence="13" type="ORF">SAMN00808754_0725</name>
</gene>
<evidence type="ECO:0000256" key="2">
    <source>
        <dbReference type="ARBA" id="ARBA00005019"/>
    </source>
</evidence>
<dbReference type="InterPro" id="IPR004821">
    <property type="entry name" value="Cyt_trans-like"/>
</dbReference>
<feature type="domain" description="Cytidyltransferase-like" evidence="12">
    <location>
        <begin position="12"/>
        <end position="181"/>
    </location>
</feature>
<reference evidence="13 14" key="1">
    <citation type="submission" date="2017-04" db="EMBL/GenBank/DDBJ databases">
        <authorList>
            <person name="Afonso C.L."/>
            <person name="Miller P.J."/>
            <person name="Scott M.A."/>
            <person name="Spackman E."/>
            <person name="Goraichik I."/>
            <person name="Dimitrov K.M."/>
            <person name="Suarez D.L."/>
            <person name="Swayne D.E."/>
        </authorList>
    </citation>
    <scope>NUCLEOTIDE SEQUENCE [LARGE SCALE GENOMIC DNA]</scope>
    <source>
        <strain evidence="13 14">ToBE</strain>
    </source>
</reference>
<keyword evidence="5 11" id="KW-0808">Transferase</keyword>
<evidence type="ECO:0000256" key="5">
    <source>
        <dbReference type="ARBA" id="ARBA00022679"/>
    </source>
</evidence>
<dbReference type="InterPro" id="IPR005248">
    <property type="entry name" value="NadD/NMNAT"/>
</dbReference>
<dbReference type="AlphaFoldDB" id="A0A1W1VII7"/>
<evidence type="ECO:0000256" key="8">
    <source>
        <dbReference type="ARBA" id="ARBA00022840"/>
    </source>
</evidence>
<evidence type="ECO:0000256" key="4">
    <source>
        <dbReference type="ARBA" id="ARBA00022642"/>
    </source>
</evidence>
<protein>
    <recommendedName>
        <fullName evidence="11">Probable nicotinate-nucleotide adenylyltransferase</fullName>
        <ecNumber evidence="11">2.7.7.18</ecNumber>
    </recommendedName>
    <alternativeName>
        <fullName evidence="11">Deamido-NAD(+) diphosphorylase</fullName>
    </alternativeName>
    <alternativeName>
        <fullName evidence="11">Deamido-NAD(+) pyrophosphorylase</fullName>
    </alternativeName>
    <alternativeName>
        <fullName evidence="11">Nicotinate mononucleotide adenylyltransferase</fullName>
        <shortName evidence="11">NaMN adenylyltransferase</shortName>
    </alternativeName>
</protein>
<dbReference type="CDD" id="cd02165">
    <property type="entry name" value="NMNAT"/>
    <property type="match status" value="1"/>
</dbReference>
<dbReference type="Proteomes" id="UP000192569">
    <property type="component" value="Chromosome I"/>
</dbReference>
<evidence type="ECO:0000256" key="3">
    <source>
        <dbReference type="ARBA" id="ARBA00009014"/>
    </source>
</evidence>
<keyword evidence="14" id="KW-1185">Reference proteome</keyword>
<dbReference type="GO" id="GO:0004515">
    <property type="term" value="F:nicotinate-nucleotide adenylyltransferase activity"/>
    <property type="evidence" value="ECO:0007669"/>
    <property type="project" value="UniProtKB-UniRule"/>
</dbReference>
<organism evidence="13 14">
    <name type="scientific">Thermanaeromonas toyohensis ToBE</name>
    <dbReference type="NCBI Taxonomy" id="698762"/>
    <lineage>
        <taxon>Bacteria</taxon>
        <taxon>Bacillati</taxon>
        <taxon>Bacillota</taxon>
        <taxon>Clostridia</taxon>
        <taxon>Neomoorellales</taxon>
        <taxon>Neomoorellaceae</taxon>
        <taxon>Thermanaeromonas</taxon>
    </lineage>
</organism>
<evidence type="ECO:0000256" key="9">
    <source>
        <dbReference type="ARBA" id="ARBA00023027"/>
    </source>
</evidence>
<keyword evidence="8 11" id="KW-0067">ATP-binding</keyword>
<evidence type="ECO:0000256" key="7">
    <source>
        <dbReference type="ARBA" id="ARBA00022741"/>
    </source>
</evidence>
<proteinExistence type="inferred from homology"/>
<dbReference type="EMBL" id="LT838272">
    <property type="protein sequence ID" value="SMB92851.1"/>
    <property type="molecule type" value="Genomic_DNA"/>
</dbReference>
<keyword evidence="9 11" id="KW-0520">NAD</keyword>
<comment type="catalytic activity">
    <reaction evidence="10 11">
        <text>nicotinate beta-D-ribonucleotide + ATP + H(+) = deamido-NAD(+) + diphosphate</text>
        <dbReference type="Rhea" id="RHEA:22860"/>
        <dbReference type="ChEBI" id="CHEBI:15378"/>
        <dbReference type="ChEBI" id="CHEBI:30616"/>
        <dbReference type="ChEBI" id="CHEBI:33019"/>
        <dbReference type="ChEBI" id="CHEBI:57502"/>
        <dbReference type="ChEBI" id="CHEBI:58437"/>
        <dbReference type="EC" id="2.7.7.18"/>
    </reaction>
</comment>
<comment type="pathway">
    <text evidence="2 11">Cofactor biosynthesis; NAD(+) biosynthesis; deamido-NAD(+) from nicotinate D-ribonucleotide: step 1/1.</text>
</comment>
<evidence type="ECO:0000256" key="6">
    <source>
        <dbReference type="ARBA" id="ARBA00022695"/>
    </source>
</evidence>
<dbReference type="UniPathway" id="UPA00253">
    <property type="reaction ID" value="UER00332"/>
</dbReference>
<dbReference type="NCBIfam" id="NF000840">
    <property type="entry name" value="PRK00071.1-3"/>
    <property type="match status" value="1"/>
</dbReference>
<dbReference type="PANTHER" id="PTHR39321:SF3">
    <property type="entry name" value="PHOSPHOPANTETHEINE ADENYLYLTRANSFERASE"/>
    <property type="match status" value="1"/>
</dbReference>
<sequence length="208" mass="23922">MALADTFKRVGLMGGTFDPIHYGHLVTAEAARCEFNLDKVIFIPSGQPPHKKDYEVTSAEHRYRMTVLATASNPYFEVSRIEIDRPGLSYTVDTVSEYRRLWGPEPEIYFITGADAILEILHWKDVDILLTRCHFIAATRPGFPLARLEEVKPRLPQDAEQRIHLLEVPALAISSTDIRRRVREGKSIKYLLPEPVEEYIREQGLYRE</sequence>
<keyword evidence="4 11" id="KW-0662">Pyridine nucleotide biosynthesis</keyword>
<dbReference type="NCBIfam" id="TIGR00482">
    <property type="entry name" value="nicotinate (nicotinamide) nucleotide adenylyltransferase"/>
    <property type="match status" value="1"/>
</dbReference>
<dbReference type="SUPFAM" id="SSF52374">
    <property type="entry name" value="Nucleotidylyl transferase"/>
    <property type="match status" value="1"/>
</dbReference>
<dbReference type="InterPro" id="IPR014729">
    <property type="entry name" value="Rossmann-like_a/b/a_fold"/>
</dbReference>
<evidence type="ECO:0000313" key="14">
    <source>
        <dbReference type="Proteomes" id="UP000192569"/>
    </source>
</evidence>
<evidence type="ECO:0000256" key="10">
    <source>
        <dbReference type="ARBA" id="ARBA00048721"/>
    </source>
</evidence>
<dbReference type="STRING" id="698762.SAMN00808754_0725"/>
<comment type="function">
    <text evidence="1 11">Catalyzes the reversible adenylation of nicotinate mononucleotide (NaMN) to nicotinic acid adenine dinucleotide (NaAD).</text>
</comment>
<dbReference type="OrthoDB" id="5295945at2"/>
<evidence type="ECO:0000256" key="1">
    <source>
        <dbReference type="ARBA" id="ARBA00002324"/>
    </source>
</evidence>
<dbReference type="EC" id="2.7.7.18" evidence="11"/>
<dbReference type="FunFam" id="3.40.50.620:FF:000039">
    <property type="entry name" value="Probable nicotinate-nucleotide adenylyltransferase"/>
    <property type="match status" value="1"/>
</dbReference>
<name>A0A1W1VII7_9FIRM</name>
<dbReference type="Pfam" id="PF01467">
    <property type="entry name" value="CTP_transf_like"/>
    <property type="match status" value="1"/>
</dbReference>